<sequence length="29" mass="3281">MLTRLQKDLLVHRCLSLHSLTCLTILSTA</sequence>
<reference evidence="1" key="1">
    <citation type="journal article" date="2021" name="Proc. Natl. Acad. Sci. U.S.A.">
        <title>A Catalog of Tens of Thousands of Viruses from Human Metagenomes Reveals Hidden Associations with Chronic Diseases.</title>
        <authorList>
            <person name="Tisza M.J."/>
            <person name="Buck C.B."/>
        </authorList>
    </citation>
    <scope>NUCLEOTIDE SEQUENCE</scope>
    <source>
        <strain evidence="1">CtBM815</strain>
    </source>
</reference>
<accession>A0A8S5RK68</accession>
<protein>
    <submittedName>
        <fullName evidence="1">Uncharacterized protein</fullName>
    </submittedName>
</protein>
<dbReference type="EMBL" id="BK059109">
    <property type="protein sequence ID" value="DAE31579.1"/>
    <property type="molecule type" value="Genomic_DNA"/>
</dbReference>
<organism evidence="1">
    <name type="scientific">virus sp. ctBM815</name>
    <dbReference type="NCBI Taxonomy" id="2825806"/>
    <lineage>
        <taxon>Viruses</taxon>
    </lineage>
</organism>
<evidence type="ECO:0000313" key="1">
    <source>
        <dbReference type="EMBL" id="DAE31579.1"/>
    </source>
</evidence>
<proteinExistence type="predicted"/>
<name>A0A8S5RK68_9VIRU</name>